<protein>
    <submittedName>
        <fullName evidence="3">Uncharacterized protein</fullName>
    </submittedName>
</protein>
<keyword evidence="2" id="KW-0812">Transmembrane</keyword>
<feature type="transmembrane region" description="Helical" evidence="2">
    <location>
        <begin position="93"/>
        <end position="110"/>
    </location>
</feature>
<keyword evidence="4" id="KW-1185">Reference proteome</keyword>
<dbReference type="RefSeq" id="WP_157449615.1">
    <property type="nucleotide sequence ID" value="NZ_LDJX01000001.1"/>
</dbReference>
<name>A0A0N8H4G7_9FLAO</name>
<accession>A0A0N8H4G7</accession>
<dbReference type="EMBL" id="LDJX01000001">
    <property type="protein sequence ID" value="KPM33324.1"/>
    <property type="molecule type" value="Genomic_DNA"/>
</dbReference>
<feature type="transmembrane region" description="Helical" evidence="2">
    <location>
        <begin position="255"/>
        <end position="273"/>
    </location>
</feature>
<feature type="transmembrane region" description="Helical" evidence="2">
    <location>
        <begin position="61"/>
        <end position="81"/>
    </location>
</feature>
<reference evidence="3 4" key="1">
    <citation type="submission" date="2015-09" db="EMBL/GenBank/DDBJ databases">
        <title>Genome sequence of the marine flavobacterium Croceitalea dokdonensis DOKDO 023 that contains proton- and sodium-pumping rhodopsins.</title>
        <authorList>
            <person name="Kwon S.-K."/>
            <person name="Lee H.K."/>
            <person name="Kwak M.-J."/>
            <person name="Kim J.F."/>
        </authorList>
    </citation>
    <scope>NUCLEOTIDE SEQUENCE [LARGE SCALE GENOMIC DNA]</scope>
    <source>
        <strain evidence="3 4">DOKDO 023</strain>
    </source>
</reference>
<evidence type="ECO:0000313" key="3">
    <source>
        <dbReference type="EMBL" id="KPM33324.1"/>
    </source>
</evidence>
<feature type="transmembrane region" description="Helical" evidence="2">
    <location>
        <begin position="155"/>
        <end position="174"/>
    </location>
</feature>
<keyword evidence="2" id="KW-0472">Membrane</keyword>
<feature type="coiled-coil region" evidence="1">
    <location>
        <begin position="294"/>
        <end position="321"/>
    </location>
</feature>
<sequence>MMLVLPTIALSNYLKQVVFAILLFFLPLILLVHKLFSDNSVNNFTILGLNFVNKTNSDQVLVWSFLVMILPLCYLILMFYHGVTQHRIASFPIIWWLFFELFGEVFWQIREVTEEWMFYSALCSSVLIVLLFVPEFKNRRNILTKLNSTSIFEKVRFLSFMILVLLTVSFYRFIAQDILDLELLGFDLSNLIIDDLRLTVWIYGLKICLLLVLVFWFFSVNKWWKYALLSPILITIFQIRNLLNPNQDVFDEYEIIEALPLLTFLALLLIVLSKTAKDKYIFRAIFDQTVMLIERKAQRKNQKEMQRIEKAKEELHHLKRTGKETDLKKLMDLKKKLEVQLHKE</sequence>
<dbReference type="AlphaFoldDB" id="A0A0N8H4G7"/>
<keyword evidence="2" id="KW-1133">Transmembrane helix</keyword>
<evidence type="ECO:0000256" key="1">
    <source>
        <dbReference type="SAM" id="Coils"/>
    </source>
</evidence>
<feature type="transmembrane region" description="Helical" evidence="2">
    <location>
        <begin position="226"/>
        <end position="243"/>
    </location>
</feature>
<organism evidence="3 4">
    <name type="scientific">Croceitalea dokdonensis DOKDO 023</name>
    <dbReference type="NCBI Taxonomy" id="1300341"/>
    <lineage>
        <taxon>Bacteria</taxon>
        <taxon>Pseudomonadati</taxon>
        <taxon>Bacteroidota</taxon>
        <taxon>Flavobacteriia</taxon>
        <taxon>Flavobacteriales</taxon>
        <taxon>Flavobacteriaceae</taxon>
        <taxon>Croceitalea</taxon>
    </lineage>
</organism>
<comment type="caution">
    <text evidence="3">The sequence shown here is derived from an EMBL/GenBank/DDBJ whole genome shotgun (WGS) entry which is preliminary data.</text>
</comment>
<evidence type="ECO:0000256" key="2">
    <source>
        <dbReference type="SAM" id="Phobius"/>
    </source>
</evidence>
<keyword evidence="1" id="KW-0175">Coiled coil</keyword>
<gene>
    <name evidence="3" type="ORF">I595_227</name>
</gene>
<dbReference type="Proteomes" id="UP000050280">
    <property type="component" value="Unassembled WGS sequence"/>
</dbReference>
<proteinExistence type="predicted"/>
<evidence type="ECO:0000313" key="4">
    <source>
        <dbReference type="Proteomes" id="UP000050280"/>
    </source>
</evidence>
<feature type="transmembrane region" description="Helical" evidence="2">
    <location>
        <begin position="116"/>
        <end position="134"/>
    </location>
</feature>
<feature type="transmembrane region" description="Helical" evidence="2">
    <location>
        <begin position="200"/>
        <end position="219"/>
    </location>
</feature>